<feature type="domain" description="GATA-type" evidence="8">
    <location>
        <begin position="242"/>
        <end position="295"/>
    </location>
</feature>
<feature type="region of interest" description="Disordered" evidence="7">
    <location>
        <begin position="55"/>
        <end position="80"/>
    </location>
</feature>
<keyword evidence="5" id="KW-0539">Nucleus</keyword>
<dbReference type="GO" id="GO:0045944">
    <property type="term" value="P:positive regulation of transcription by RNA polymerase II"/>
    <property type="evidence" value="ECO:0007669"/>
    <property type="project" value="TreeGrafter"/>
</dbReference>
<dbReference type="SUPFAM" id="SSF57716">
    <property type="entry name" value="Glucocorticoid receptor-like (DNA-binding domain)"/>
    <property type="match status" value="1"/>
</dbReference>
<evidence type="ECO:0000313" key="9">
    <source>
        <dbReference type="EMBL" id="CEP23290.1"/>
    </source>
</evidence>
<dbReference type="GO" id="GO:0008270">
    <property type="term" value="F:zinc ion binding"/>
    <property type="evidence" value="ECO:0007669"/>
    <property type="project" value="UniProtKB-KW"/>
</dbReference>
<feature type="compositionally biased region" description="Basic and acidic residues" evidence="7">
    <location>
        <begin position="306"/>
        <end position="315"/>
    </location>
</feature>
<evidence type="ECO:0000313" key="10">
    <source>
        <dbReference type="Proteomes" id="UP000038830"/>
    </source>
</evidence>
<evidence type="ECO:0000256" key="1">
    <source>
        <dbReference type="ARBA" id="ARBA00004123"/>
    </source>
</evidence>
<dbReference type="GO" id="GO:0000981">
    <property type="term" value="F:DNA-binding transcription factor activity, RNA polymerase II-specific"/>
    <property type="evidence" value="ECO:0007669"/>
    <property type="project" value="TreeGrafter"/>
</dbReference>
<evidence type="ECO:0000256" key="3">
    <source>
        <dbReference type="ARBA" id="ARBA00022771"/>
    </source>
</evidence>
<dbReference type="GO" id="GO:0000122">
    <property type="term" value="P:negative regulation of transcription by RNA polymerase II"/>
    <property type="evidence" value="ECO:0007669"/>
    <property type="project" value="TreeGrafter"/>
</dbReference>
<dbReference type="FunFam" id="3.30.50.10:FF:000007">
    <property type="entry name" value="Nitrogen regulatory AreA, N-terminal"/>
    <property type="match status" value="1"/>
</dbReference>
<organism evidence="9 10">
    <name type="scientific">Cyberlindnera jadinii (strain ATCC 18201 / CBS 1600 / BCRC 20928 / JCM 3617 / NBRC 0987 / NRRL Y-1542)</name>
    <name type="common">Torula yeast</name>
    <name type="synonym">Candida utilis</name>
    <dbReference type="NCBI Taxonomy" id="983966"/>
    <lineage>
        <taxon>Eukaryota</taxon>
        <taxon>Fungi</taxon>
        <taxon>Dikarya</taxon>
        <taxon>Ascomycota</taxon>
        <taxon>Saccharomycotina</taxon>
        <taxon>Saccharomycetes</taxon>
        <taxon>Phaffomycetales</taxon>
        <taxon>Phaffomycetaceae</taxon>
        <taxon>Cyberlindnera</taxon>
    </lineage>
</organism>
<evidence type="ECO:0000259" key="8">
    <source>
        <dbReference type="PROSITE" id="PS50114"/>
    </source>
</evidence>
<dbReference type="InterPro" id="IPR039355">
    <property type="entry name" value="Transcription_factor_GATA"/>
</dbReference>
<dbReference type="PRINTS" id="PR00619">
    <property type="entry name" value="GATAZNFINGER"/>
</dbReference>
<feature type="compositionally biased region" description="Polar residues" evidence="7">
    <location>
        <begin position="368"/>
        <end position="392"/>
    </location>
</feature>
<reference evidence="10" key="1">
    <citation type="journal article" date="2015" name="J. Biotechnol.">
        <title>The structure of the Cyberlindnera jadinii genome and its relation to Candida utilis analyzed by the occurrence of single nucleotide polymorphisms.</title>
        <authorList>
            <person name="Rupp O."/>
            <person name="Brinkrolf K."/>
            <person name="Buerth C."/>
            <person name="Kunigo M."/>
            <person name="Schneider J."/>
            <person name="Jaenicke S."/>
            <person name="Goesmann A."/>
            <person name="Puehler A."/>
            <person name="Jaeger K.-E."/>
            <person name="Ernst J.F."/>
        </authorList>
    </citation>
    <scope>NUCLEOTIDE SEQUENCE [LARGE SCALE GENOMIC DNA]</scope>
    <source>
        <strain evidence="10">ATCC 18201 / CBS 1600 / BCRC 20928 / JCM 3617 / NBRC 0987 / NRRL Y-1542</strain>
    </source>
</reference>
<feature type="region of interest" description="Disordered" evidence="7">
    <location>
        <begin position="289"/>
        <end position="396"/>
    </location>
</feature>
<dbReference type="PANTHER" id="PTHR10071">
    <property type="entry name" value="TRANSCRIPTION FACTOR GATA FAMILY MEMBER"/>
    <property type="match status" value="1"/>
</dbReference>
<keyword evidence="3 6" id="KW-0863">Zinc-finger</keyword>
<keyword evidence="2" id="KW-0479">Metal-binding</keyword>
<feature type="compositionally biased region" description="Low complexity" evidence="7">
    <location>
        <begin position="325"/>
        <end position="341"/>
    </location>
</feature>
<feature type="region of interest" description="Disordered" evidence="7">
    <location>
        <begin position="199"/>
        <end position="245"/>
    </location>
</feature>
<dbReference type="GO" id="GO:0005634">
    <property type="term" value="C:nucleus"/>
    <property type="evidence" value="ECO:0007669"/>
    <property type="project" value="UniProtKB-SubCell"/>
</dbReference>
<dbReference type="EMBL" id="CDQK01000004">
    <property type="protein sequence ID" value="CEP23290.1"/>
    <property type="molecule type" value="Genomic_DNA"/>
</dbReference>
<dbReference type="Pfam" id="PF00320">
    <property type="entry name" value="GATA"/>
    <property type="match status" value="1"/>
</dbReference>
<feature type="compositionally biased region" description="Polar residues" evidence="7">
    <location>
        <begin position="199"/>
        <end position="213"/>
    </location>
</feature>
<dbReference type="InterPro" id="IPR013088">
    <property type="entry name" value="Znf_NHR/GATA"/>
</dbReference>
<feature type="compositionally biased region" description="Low complexity" evidence="7">
    <location>
        <begin position="224"/>
        <end position="234"/>
    </location>
</feature>
<keyword evidence="4" id="KW-0862">Zinc</keyword>
<dbReference type="Gene3D" id="3.30.50.10">
    <property type="entry name" value="Erythroid Transcription Factor GATA-1, subunit A"/>
    <property type="match status" value="1"/>
</dbReference>
<evidence type="ECO:0000256" key="7">
    <source>
        <dbReference type="SAM" id="MobiDB-lite"/>
    </source>
</evidence>
<dbReference type="PROSITE" id="PS00344">
    <property type="entry name" value="GATA_ZN_FINGER_1"/>
    <property type="match status" value="1"/>
</dbReference>
<evidence type="ECO:0000256" key="5">
    <source>
        <dbReference type="ARBA" id="ARBA00023242"/>
    </source>
</evidence>
<dbReference type="InterPro" id="IPR000679">
    <property type="entry name" value="Znf_GATA"/>
</dbReference>
<dbReference type="CDD" id="cd00202">
    <property type="entry name" value="ZnF_GATA"/>
    <property type="match status" value="1"/>
</dbReference>
<evidence type="ECO:0000256" key="2">
    <source>
        <dbReference type="ARBA" id="ARBA00022723"/>
    </source>
</evidence>
<gene>
    <name evidence="9" type="primary">GLN3</name>
    <name evidence="9" type="ORF">BN1211_3841</name>
</gene>
<dbReference type="PROSITE" id="PS50114">
    <property type="entry name" value="GATA_ZN_FINGER_2"/>
    <property type="match status" value="1"/>
</dbReference>
<feature type="compositionally biased region" description="Polar residues" evidence="7">
    <location>
        <begin position="342"/>
        <end position="353"/>
    </location>
</feature>
<dbReference type="AlphaFoldDB" id="A0A0H5C580"/>
<evidence type="ECO:0000256" key="6">
    <source>
        <dbReference type="PROSITE-ProRule" id="PRU00094"/>
    </source>
</evidence>
<evidence type="ECO:0000256" key="4">
    <source>
        <dbReference type="ARBA" id="ARBA00022833"/>
    </source>
</evidence>
<name>A0A0H5C580_CYBJN</name>
<dbReference type="GO" id="GO:0000978">
    <property type="term" value="F:RNA polymerase II cis-regulatory region sequence-specific DNA binding"/>
    <property type="evidence" value="ECO:0007669"/>
    <property type="project" value="TreeGrafter"/>
</dbReference>
<comment type="subcellular location">
    <subcellularLocation>
        <location evidence="1">Nucleus</location>
    </subcellularLocation>
</comment>
<dbReference type="SMART" id="SM00401">
    <property type="entry name" value="ZnF_GATA"/>
    <property type="match status" value="1"/>
</dbReference>
<dbReference type="Proteomes" id="UP000038830">
    <property type="component" value="Unassembled WGS sequence"/>
</dbReference>
<feature type="compositionally biased region" description="Polar residues" evidence="7">
    <location>
        <begin position="70"/>
        <end position="80"/>
    </location>
</feature>
<protein>
    <submittedName>
        <fullName evidence="9">GLN3 protein</fullName>
    </submittedName>
</protein>
<dbReference type="PANTHER" id="PTHR10071:SF281">
    <property type="entry name" value="BOX A-BINDING FACTOR-RELATED"/>
    <property type="match status" value="1"/>
</dbReference>
<proteinExistence type="predicted"/>
<accession>A0A0H5C580</accession>
<sequence length="522" mass="56584">MESSPSIWDIYSGAKKLLALQPRIENRTLRENCKHSQQALSKSTTACYSSAASVDSLSPLSTDSNKHSVESTSSVGEPPMSYTNFGGKQSNLTKGLSLGHNNDQNGEINTTWDLDLGFEIYSKGISFGSLSTLDNKLEHTNEPTTSVQPKQIMQQDHQSHSAHQSMSTGVNHIDPQQLLQKQLQQHHLDNMQKSQTTFNISQSLPSGNGQPMSIPQRPQHIQRTASSASLSTSLTKKKVSSSNPNTVCFNCQTQKTPLWRRDPNGNTLCNACGLFQKLHGTMRPLSLKTDVIKKRNSRRSSVSQSKDSKLMHSLEKNITLYNITPGPSGNSPVNSMSSPNSAGSTPQSSSNVGPQRYKNVPILPKPTSAASLPTGGNSSARPKQLRKSSATGSPYEYSFNAQSPSMFINTPSPANTTSPMSPSVATIQPGSISIAPGVAGSLPSNMLSTSASATNLTNSFNQKRIPQMFQRRESNFASTSLNNSSGFVNPSLLLNRDYDPMQLDSPTDTGMTNDLDWLKFDI</sequence>